<evidence type="ECO:0000313" key="3">
    <source>
        <dbReference type="EMBL" id="MCW6534131.1"/>
    </source>
</evidence>
<keyword evidence="3" id="KW-0407">Ion channel</keyword>
<dbReference type="Pfam" id="PF07885">
    <property type="entry name" value="Ion_trans_2"/>
    <property type="match status" value="1"/>
</dbReference>
<accession>A0AA41ZCI5</accession>
<keyword evidence="1" id="KW-0472">Membrane</keyword>
<reference evidence="3" key="1">
    <citation type="submission" date="2022-06" db="EMBL/GenBank/DDBJ databases">
        <title>Sphingomonas sp. nov. isolated from rhizosphere soil of tomato.</title>
        <authorList>
            <person name="Dong H."/>
            <person name="Gao R."/>
        </authorList>
    </citation>
    <scope>NUCLEOTIDE SEQUENCE</scope>
    <source>
        <strain evidence="3">MMSM24</strain>
    </source>
</reference>
<sequence length="239" mass="25614">MRTYRVRHYRIDWGLSALLVLQVLTLFVAVPLNTQYAGAHLLLDGCRLGFALVCVTVLTRHRLLQLLLLLSLAAPLFGPLVARQLLLDIGIDASPGFQHGVIEVAAFCFNAAVTALVARHVFGPGRVTVHRIQGAVLIYLNIAALFAIAFNAILTHSPGALVSTTATPLALGQGERTAVLTYFSLATLTTTGYGDIVPVLPLARSLANLEAVIGQLFPATLLARIVALQLEHSRRTPDA</sequence>
<feature type="domain" description="Potassium channel" evidence="2">
    <location>
        <begin position="181"/>
        <end position="226"/>
    </location>
</feature>
<feature type="transmembrane region" description="Helical" evidence="1">
    <location>
        <begin position="12"/>
        <end position="32"/>
    </location>
</feature>
<evidence type="ECO:0000259" key="2">
    <source>
        <dbReference type="Pfam" id="PF07885"/>
    </source>
</evidence>
<dbReference type="InterPro" id="IPR013099">
    <property type="entry name" value="K_chnl_dom"/>
</dbReference>
<dbReference type="EMBL" id="JANFAV010000002">
    <property type="protein sequence ID" value="MCW6534131.1"/>
    <property type="molecule type" value="Genomic_DNA"/>
</dbReference>
<feature type="transmembrane region" description="Helical" evidence="1">
    <location>
        <begin position="102"/>
        <end position="122"/>
    </location>
</feature>
<dbReference type="SUPFAM" id="SSF81324">
    <property type="entry name" value="Voltage-gated potassium channels"/>
    <property type="match status" value="1"/>
</dbReference>
<keyword evidence="3" id="KW-0813">Transport</keyword>
<keyword evidence="1" id="KW-1133">Transmembrane helix</keyword>
<comment type="caution">
    <text evidence="3">The sequence shown here is derived from an EMBL/GenBank/DDBJ whole genome shotgun (WGS) entry which is preliminary data.</text>
</comment>
<gene>
    <name evidence="3" type="ORF">NEE01_04960</name>
</gene>
<feature type="transmembrane region" description="Helical" evidence="1">
    <location>
        <begin position="38"/>
        <end position="58"/>
    </location>
</feature>
<dbReference type="AlphaFoldDB" id="A0AA41ZCI5"/>
<organism evidence="3 4">
    <name type="scientific">Sphingomonas lycopersici</name>
    <dbReference type="NCBI Taxonomy" id="2951807"/>
    <lineage>
        <taxon>Bacteria</taxon>
        <taxon>Pseudomonadati</taxon>
        <taxon>Pseudomonadota</taxon>
        <taxon>Alphaproteobacteria</taxon>
        <taxon>Sphingomonadales</taxon>
        <taxon>Sphingomonadaceae</taxon>
        <taxon>Sphingomonas</taxon>
    </lineage>
</organism>
<feature type="transmembrane region" description="Helical" evidence="1">
    <location>
        <begin position="134"/>
        <end position="154"/>
    </location>
</feature>
<dbReference type="RefSeq" id="WP_265268086.1">
    <property type="nucleotide sequence ID" value="NZ_JANFAV010000002.1"/>
</dbReference>
<feature type="transmembrane region" description="Helical" evidence="1">
    <location>
        <begin position="63"/>
        <end position="82"/>
    </location>
</feature>
<keyword evidence="4" id="KW-1185">Reference proteome</keyword>
<dbReference type="Gene3D" id="1.10.287.70">
    <property type="match status" value="1"/>
</dbReference>
<name>A0AA41ZCI5_9SPHN</name>
<evidence type="ECO:0000256" key="1">
    <source>
        <dbReference type="SAM" id="Phobius"/>
    </source>
</evidence>
<dbReference type="Proteomes" id="UP001165565">
    <property type="component" value="Unassembled WGS sequence"/>
</dbReference>
<evidence type="ECO:0000313" key="4">
    <source>
        <dbReference type="Proteomes" id="UP001165565"/>
    </source>
</evidence>
<keyword evidence="3" id="KW-0406">Ion transport</keyword>
<proteinExistence type="predicted"/>
<keyword evidence="1" id="KW-0812">Transmembrane</keyword>
<dbReference type="GO" id="GO:0034220">
    <property type="term" value="P:monoatomic ion transmembrane transport"/>
    <property type="evidence" value="ECO:0007669"/>
    <property type="project" value="UniProtKB-KW"/>
</dbReference>
<protein>
    <submittedName>
        <fullName evidence="3">Potassium channel family protein</fullName>
    </submittedName>
</protein>